<dbReference type="STRING" id="314230.DSM3645_22606"/>
<sequence>MIDLRSDTVTQPTAAMRQAMANAEVGDAVIDVDPTVDRLERLTAELLGKEAAVYMPSGSMTNQIALRIHCKPGDEFLCEVGCHVYNYEQAAFAQLSGIATHTLEGEYGVLTPEQFHDGLIRPENDHMVRTRLVCLENTHNRGAGKVQPYEYVEKICRWAHAAGLQTHLDGARLFNAVAATGVSLADWGKHFDTVSVCFSKGLGAPVGSCLAGPADMMREARRHRKLFGGGMRQAGIIAAGALYGLQHNRERLTEDHEHAQMLANAVQNTAGLSLTPETVDTNIIIFRVDPRIGTAAQFVSHLKEAGVAMMAISAQAVRAVTHLDVNRPQIEAAAATLKKLGS</sequence>
<dbReference type="AlphaFoldDB" id="A3ZPV8"/>
<evidence type="ECO:0000313" key="7">
    <source>
        <dbReference type="EMBL" id="EAQ81231.1"/>
    </source>
</evidence>
<dbReference type="InterPro" id="IPR001597">
    <property type="entry name" value="ArAA_b-elim_lyase/Thr_aldolase"/>
</dbReference>
<dbReference type="Pfam" id="PF01212">
    <property type="entry name" value="Beta_elim_lyase"/>
    <property type="match status" value="1"/>
</dbReference>
<dbReference type="PANTHER" id="PTHR48097">
    <property type="entry name" value="L-THREONINE ALDOLASE-RELATED"/>
    <property type="match status" value="1"/>
</dbReference>
<keyword evidence="4" id="KW-0456">Lyase</keyword>
<dbReference type="FunFam" id="3.90.1150.10:FF:000041">
    <property type="entry name" value="Low-specificity L-threonine aldolase"/>
    <property type="match status" value="1"/>
</dbReference>
<comment type="similarity">
    <text evidence="2">Belongs to the threonine aldolase family.</text>
</comment>
<dbReference type="eggNOG" id="COG2008">
    <property type="taxonomic scope" value="Bacteria"/>
</dbReference>
<keyword evidence="3" id="KW-0663">Pyridoxal phosphate</keyword>
<dbReference type="GO" id="GO:0006545">
    <property type="term" value="P:glycine biosynthetic process"/>
    <property type="evidence" value="ECO:0007669"/>
    <property type="project" value="TreeGrafter"/>
</dbReference>
<reference evidence="7 8" key="1">
    <citation type="submission" date="2006-02" db="EMBL/GenBank/DDBJ databases">
        <authorList>
            <person name="Amann R."/>
            <person name="Ferriera S."/>
            <person name="Johnson J."/>
            <person name="Kravitz S."/>
            <person name="Halpern A."/>
            <person name="Remington K."/>
            <person name="Beeson K."/>
            <person name="Tran B."/>
            <person name="Rogers Y.-H."/>
            <person name="Friedman R."/>
            <person name="Venter J.C."/>
        </authorList>
    </citation>
    <scope>NUCLEOTIDE SEQUENCE [LARGE SCALE GENOMIC DNA]</scope>
    <source>
        <strain evidence="7 8">DSM 3645</strain>
    </source>
</reference>
<dbReference type="EMBL" id="AANZ01000005">
    <property type="protein sequence ID" value="EAQ81231.1"/>
    <property type="molecule type" value="Genomic_DNA"/>
</dbReference>
<organism evidence="7 8">
    <name type="scientific">Blastopirellula marina DSM 3645</name>
    <dbReference type="NCBI Taxonomy" id="314230"/>
    <lineage>
        <taxon>Bacteria</taxon>
        <taxon>Pseudomonadati</taxon>
        <taxon>Planctomycetota</taxon>
        <taxon>Planctomycetia</taxon>
        <taxon>Pirellulales</taxon>
        <taxon>Pirellulaceae</taxon>
        <taxon>Blastopirellula</taxon>
    </lineage>
</organism>
<dbReference type="Gene3D" id="3.40.640.10">
    <property type="entry name" value="Type I PLP-dependent aspartate aminotransferase-like (Major domain)"/>
    <property type="match status" value="1"/>
</dbReference>
<dbReference type="InterPro" id="IPR015421">
    <property type="entry name" value="PyrdxlP-dep_Trfase_major"/>
</dbReference>
<name>A3ZPV8_9BACT</name>
<evidence type="ECO:0000313" key="8">
    <source>
        <dbReference type="Proteomes" id="UP000004358"/>
    </source>
</evidence>
<dbReference type="GO" id="GO:0005829">
    <property type="term" value="C:cytosol"/>
    <property type="evidence" value="ECO:0007669"/>
    <property type="project" value="TreeGrafter"/>
</dbReference>
<protein>
    <submittedName>
        <fullName evidence="7">L-allo-threonine aldolase</fullName>
    </submittedName>
</protein>
<evidence type="ECO:0000259" key="6">
    <source>
        <dbReference type="Pfam" id="PF01212"/>
    </source>
</evidence>
<evidence type="ECO:0000256" key="4">
    <source>
        <dbReference type="ARBA" id="ARBA00023239"/>
    </source>
</evidence>
<dbReference type="OrthoDB" id="9774495at2"/>
<dbReference type="FunFam" id="3.40.640.10:FF:000030">
    <property type="entry name" value="Low-specificity L-threonine aldolase"/>
    <property type="match status" value="1"/>
</dbReference>
<feature type="domain" description="Aromatic amino acid beta-eliminating lyase/threonine aldolase" evidence="6">
    <location>
        <begin position="3"/>
        <end position="286"/>
    </location>
</feature>
<proteinExistence type="inferred from homology"/>
<comment type="caution">
    <text evidence="7">The sequence shown here is derived from an EMBL/GenBank/DDBJ whole genome shotgun (WGS) entry which is preliminary data.</text>
</comment>
<dbReference type="HOGENOM" id="CLU_029381_0_4_0"/>
<dbReference type="InterPro" id="IPR023603">
    <property type="entry name" value="Low_specificity_L-TA-like"/>
</dbReference>
<evidence type="ECO:0000256" key="2">
    <source>
        <dbReference type="ARBA" id="ARBA00006966"/>
    </source>
</evidence>
<dbReference type="PIRSF" id="PIRSF017617">
    <property type="entry name" value="Thr_aldolase"/>
    <property type="match status" value="1"/>
</dbReference>
<gene>
    <name evidence="7" type="ORF">DSM3645_22606</name>
</gene>
<dbReference type="GO" id="GO:0008732">
    <property type="term" value="F:L-allo-threonine aldolase activity"/>
    <property type="evidence" value="ECO:0007669"/>
    <property type="project" value="TreeGrafter"/>
</dbReference>
<dbReference type="SUPFAM" id="SSF53383">
    <property type="entry name" value="PLP-dependent transferases"/>
    <property type="match status" value="1"/>
</dbReference>
<dbReference type="RefSeq" id="WP_002652420.1">
    <property type="nucleotide sequence ID" value="NZ_CH672376.1"/>
</dbReference>
<evidence type="ECO:0000256" key="5">
    <source>
        <dbReference type="PIRSR" id="PIRSR017617-1"/>
    </source>
</evidence>
<dbReference type="NCBIfam" id="NF041359">
    <property type="entry name" value="GntG_guanitoxin"/>
    <property type="match status" value="1"/>
</dbReference>
<evidence type="ECO:0000256" key="3">
    <source>
        <dbReference type="ARBA" id="ARBA00022898"/>
    </source>
</evidence>
<dbReference type="InterPro" id="IPR015424">
    <property type="entry name" value="PyrdxlP-dep_Trfase"/>
</dbReference>
<evidence type="ECO:0000256" key="1">
    <source>
        <dbReference type="ARBA" id="ARBA00001933"/>
    </source>
</evidence>
<dbReference type="InterPro" id="IPR015422">
    <property type="entry name" value="PyrdxlP-dep_Trfase_small"/>
</dbReference>
<accession>A3ZPV8</accession>
<dbReference type="Proteomes" id="UP000004358">
    <property type="component" value="Unassembled WGS sequence"/>
</dbReference>
<dbReference type="PANTHER" id="PTHR48097:SF9">
    <property type="entry name" value="L-THREONINE ALDOLASE"/>
    <property type="match status" value="1"/>
</dbReference>
<comment type="cofactor">
    <cofactor evidence="1">
        <name>pyridoxal 5'-phosphate</name>
        <dbReference type="ChEBI" id="CHEBI:597326"/>
    </cofactor>
</comment>
<feature type="modified residue" description="N6-(pyridoxal phosphate)lysine" evidence="5">
    <location>
        <position position="200"/>
    </location>
</feature>
<dbReference type="Gene3D" id="3.90.1150.10">
    <property type="entry name" value="Aspartate Aminotransferase, domain 1"/>
    <property type="match status" value="1"/>
</dbReference>
<dbReference type="GO" id="GO:0006567">
    <property type="term" value="P:L-threonine catabolic process"/>
    <property type="evidence" value="ECO:0007669"/>
    <property type="project" value="TreeGrafter"/>
</dbReference>